<dbReference type="Gene3D" id="3.80.10.10">
    <property type="entry name" value="Ribonuclease Inhibitor"/>
    <property type="match status" value="1"/>
</dbReference>
<proteinExistence type="predicted"/>
<dbReference type="InterPro" id="IPR032675">
    <property type="entry name" value="LRR_dom_sf"/>
</dbReference>
<reference evidence="1 2" key="1">
    <citation type="submission" date="2022-04" db="EMBL/GenBank/DDBJ databases">
        <title>Gracilibacillus sp. isolated from saltern.</title>
        <authorList>
            <person name="Won M."/>
            <person name="Lee C.-M."/>
            <person name="Woen H.-Y."/>
            <person name="Kwon S.-W."/>
        </authorList>
    </citation>
    <scope>NUCLEOTIDE SEQUENCE [LARGE SCALE GENOMIC DNA]</scope>
    <source>
        <strain evidence="1 2">SSWR10-1</strain>
    </source>
</reference>
<sequence>MHNKLEVLRIGKNLFSIPHAGFCHNNLTRLILPENTQELQAEALSDNPITEIIFEGAPAFIHRHAFHLGTPEMAHVAIRGHLAKDLKTLLQHHAKHINEYRALSARDK</sequence>
<dbReference type="Proteomes" id="UP000831782">
    <property type="component" value="Chromosome"/>
</dbReference>
<dbReference type="RefSeq" id="WP_244721484.1">
    <property type="nucleotide sequence ID" value="NZ_CP095072.1"/>
</dbReference>
<dbReference type="EMBL" id="CP095072">
    <property type="protein sequence ID" value="UOQ49420.1"/>
    <property type="molecule type" value="Genomic_DNA"/>
</dbReference>
<protein>
    <submittedName>
        <fullName evidence="1">Leucine-rich repeat domain-containing protein</fullName>
    </submittedName>
</protein>
<keyword evidence="2" id="KW-1185">Reference proteome</keyword>
<evidence type="ECO:0000313" key="2">
    <source>
        <dbReference type="Proteomes" id="UP000831782"/>
    </source>
</evidence>
<gene>
    <name evidence="1" type="ORF">MUN88_04760</name>
</gene>
<name>A0ABY4EYD6_9BACI</name>
<accession>A0ABY4EYD6</accession>
<evidence type="ECO:0000313" key="1">
    <source>
        <dbReference type="EMBL" id="UOQ49420.1"/>
    </source>
</evidence>
<organism evidence="1 2">
    <name type="scientific">Gracilibacillus caseinilyticus</name>
    <dbReference type="NCBI Taxonomy" id="2932256"/>
    <lineage>
        <taxon>Bacteria</taxon>
        <taxon>Bacillati</taxon>
        <taxon>Bacillota</taxon>
        <taxon>Bacilli</taxon>
        <taxon>Bacillales</taxon>
        <taxon>Bacillaceae</taxon>
        <taxon>Gracilibacillus</taxon>
    </lineage>
</organism>